<comment type="caution">
    <text evidence="1">The sequence shown here is derived from an EMBL/GenBank/DDBJ whole genome shotgun (WGS) entry which is preliminary data.</text>
</comment>
<evidence type="ECO:0000313" key="2">
    <source>
        <dbReference type="Proteomes" id="UP000636505"/>
    </source>
</evidence>
<name>A0A8J7AVF3_9CYAN</name>
<evidence type="ECO:0000313" key="1">
    <source>
        <dbReference type="EMBL" id="MBE9076317.1"/>
    </source>
</evidence>
<dbReference type="AlphaFoldDB" id="A0A8J7AVF3"/>
<dbReference type="Proteomes" id="UP000636505">
    <property type="component" value="Unassembled WGS sequence"/>
</dbReference>
<dbReference type="EMBL" id="JADEXG010000005">
    <property type="protein sequence ID" value="MBE9076317.1"/>
    <property type="molecule type" value="Genomic_DNA"/>
</dbReference>
<proteinExistence type="predicted"/>
<gene>
    <name evidence="1" type="ORF">IQ241_03230</name>
</gene>
<accession>A0A8J7AVF3</accession>
<keyword evidence="2" id="KW-1185">Reference proteome</keyword>
<organism evidence="1 2">
    <name type="scientific">Vasconcelosia minhoensis LEGE 07310</name>
    <dbReference type="NCBI Taxonomy" id="915328"/>
    <lineage>
        <taxon>Bacteria</taxon>
        <taxon>Bacillati</taxon>
        <taxon>Cyanobacteriota</taxon>
        <taxon>Cyanophyceae</taxon>
        <taxon>Nodosilineales</taxon>
        <taxon>Cymatolegaceae</taxon>
        <taxon>Vasconcelosia</taxon>
        <taxon>Vasconcelosia minhoensis</taxon>
    </lineage>
</organism>
<sequence length="102" mass="11606">MPHVPPPLSLLNLTRFYGHFGKIKYFNARGMIVANYRLTARLLDAAAIGFIKGLFDPGLDLINDHRMEYYISHLNMALRQELEDLASQMLDTATGTSPSRRR</sequence>
<protein>
    <submittedName>
        <fullName evidence="1">Uncharacterized protein</fullName>
    </submittedName>
</protein>
<reference evidence="1" key="1">
    <citation type="submission" date="2020-10" db="EMBL/GenBank/DDBJ databases">
        <authorList>
            <person name="Castelo-Branco R."/>
            <person name="Eusebio N."/>
            <person name="Adriana R."/>
            <person name="Vieira A."/>
            <person name="Brugerolle De Fraissinette N."/>
            <person name="Rezende De Castro R."/>
            <person name="Schneider M.P."/>
            <person name="Vasconcelos V."/>
            <person name="Leao P.N."/>
        </authorList>
    </citation>
    <scope>NUCLEOTIDE SEQUENCE</scope>
    <source>
        <strain evidence="1">LEGE 07310</strain>
    </source>
</reference>